<sequence>MLKSFNASLCVSKWWRNAICVRAVPLVGYCANSNGCRNPADLGGNTVSGRFLAVVVMPGVNSSVPLLRQYVTLVLTAAGHQDLEAVRLVLTELSANAVLHTRSGDPGGLVTVEVSEISDRLARIEVSDDGAQTVPRLRQTGDGEDHGRGLQLVEALSVRWGVKRSFPGNTVWAEILTTEGAPPAAALMVSVDVVAA</sequence>
<dbReference type="EMBL" id="JBHSBI010000009">
    <property type="protein sequence ID" value="MFC4009372.1"/>
    <property type="molecule type" value="Genomic_DNA"/>
</dbReference>
<organism evidence="3 4">
    <name type="scientific">Nonomuraea purpurea</name>
    <dbReference type="NCBI Taxonomy" id="1849276"/>
    <lineage>
        <taxon>Bacteria</taxon>
        <taxon>Bacillati</taxon>
        <taxon>Actinomycetota</taxon>
        <taxon>Actinomycetes</taxon>
        <taxon>Streptosporangiales</taxon>
        <taxon>Streptosporangiaceae</taxon>
        <taxon>Nonomuraea</taxon>
    </lineage>
</organism>
<evidence type="ECO:0000313" key="4">
    <source>
        <dbReference type="Proteomes" id="UP001595851"/>
    </source>
</evidence>
<keyword evidence="3" id="KW-0547">Nucleotide-binding</keyword>
<keyword evidence="4" id="KW-1185">Reference proteome</keyword>
<keyword evidence="3" id="KW-0067">ATP-binding</keyword>
<dbReference type="InterPro" id="IPR050267">
    <property type="entry name" value="Anti-sigma-factor_SerPK"/>
</dbReference>
<dbReference type="Pfam" id="PF13581">
    <property type="entry name" value="HATPase_c_2"/>
    <property type="match status" value="1"/>
</dbReference>
<dbReference type="InterPro" id="IPR036890">
    <property type="entry name" value="HATPase_C_sf"/>
</dbReference>
<dbReference type="Gene3D" id="3.30.565.10">
    <property type="entry name" value="Histidine kinase-like ATPase, C-terminal domain"/>
    <property type="match status" value="1"/>
</dbReference>
<dbReference type="CDD" id="cd16936">
    <property type="entry name" value="HATPase_RsbW-like"/>
    <property type="match status" value="1"/>
</dbReference>
<accession>A0ABV8GAP1</accession>
<dbReference type="PANTHER" id="PTHR35526:SF3">
    <property type="entry name" value="ANTI-SIGMA-F FACTOR RSBW"/>
    <property type="match status" value="1"/>
</dbReference>
<dbReference type="InterPro" id="IPR003594">
    <property type="entry name" value="HATPase_dom"/>
</dbReference>
<keyword evidence="1" id="KW-0723">Serine/threonine-protein kinase</keyword>
<gene>
    <name evidence="3" type="ORF">ACFOY2_19220</name>
</gene>
<dbReference type="RefSeq" id="WP_379529424.1">
    <property type="nucleotide sequence ID" value="NZ_JBHSBI010000009.1"/>
</dbReference>
<dbReference type="GO" id="GO:0005524">
    <property type="term" value="F:ATP binding"/>
    <property type="evidence" value="ECO:0007669"/>
    <property type="project" value="UniProtKB-KW"/>
</dbReference>
<evidence type="ECO:0000313" key="3">
    <source>
        <dbReference type="EMBL" id="MFC4009372.1"/>
    </source>
</evidence>
<protein>
    <submittedName>
        <fullName evidence="3">ATP-binding protein</fullName>
    </submittedName>
</protein>
<reference evidence="4" key="1">
    <citation type="journal article" date="2019" name="Int. J. Syst. Evol. Microbiol.">
        <title>The Global Catalogue of Microorganisms (GCM) 10K type strain sequencing project: providing services to taxonomists for standard genome sequencing and annotation.</title>
        <authorList>
            <consortium name="The Broad Institute Genomics Platform"/>
            <consortium name="The Broad Institute Genome Sequencing Center for Infectious Disease"/>
            <person name="Wu L."/>
            <person name="Ma J."/>
        </authorList>
    </citation>
    <scope>NUCLEOTIDE SEQUENCE [LARGE SCALE GENOMIC DNA]</scope>
    <source>
        <strain evidence="4">TBRC 1276</strain>
    </source>
</reference>
<feature type="domain" description="Histidine kinase/HSP90-like ATPase" evidence="2">
    <location>
        <begin position="63"/>
        <end position="173"/>
    </location>
</feature>
<evidence type="ECO:0000259" key="2">
    <source>
        <dbReference type="Pfam" id="PF13581"/>
    </source>
</evidence>
<keyword evidence="1" id="KW-0418">Kinase</keyword>
<dbReference type="SUPFAM" id="SSF55874">
    <property type="entry name" value="ATPase domain of HSP90 chaperone/DNA topoisomerase II/histidine kinase"/>
    <property type="match status" value="1"/>
</dbReference>
<comment type="caution">
    <text evidence="3">The sequence shown here is derived from an EMBL/GenBank/DDBJ whole genome shotgun (WGS) entry which is preliminary data.</text>
</comment>
<evidence type="ECO:0000256" key="1">
    <source>
        <dbReference type="ARBA" id="ARBA00022527"/>
    </source>
</evidence>
<dbReference type="PANTHER" id="PTHR35526">
    <property type="entry name" value="ANTI-SIGMA-F FACTOR RSBW-RELATED"/>
    <property type="match status" value="1"/>
</dbReference>
<dbReference type="Proteomes" id="UP001595851">
    <property type="component" value="Unassembled WGS sequence"/>
</dbReference>
<keyword evidence="1" id="KW-0808">Transferase</keyword>
<name>A0ABV8GAP1_9ACTN</name>
<proteinExistence type="predicted"/>